<dbReference type="InterPro" id="IPR001810">
    <property type="entry name" value="F-box_dom"/>
</dbReference>
<evidence type="ECO:0000313" key="3">
    <source>
        <dbReference type="Proteomes" id="UP001153618"/>
    </source>
</evidence>
<dbReference type="OrthoDB" id="3766406at2759"/>
<comment type="caution">
    <text evidence="2">The sequence shown here is derived from an EMBL/GenBank/DDBJ whole genome shotgun (WGS) entry which is preliminary data.</text>
</comment>
<reference evidence="2" key="1">
    <citation type="submission" date="2021-07" db="EMBL/GenBank/DDBJ databases">
        <authorList>
            <person name="Branca A.L. A."/>
        </authorList>
    </citation>
    <scope>NUCLEOTIDE SEQUENCE</scope>
</reference>
<dbReference type="SUPFAM" id="SSF81383">
    <property type="entry name" value="F-box domain"/>
    <property type="match status" value="1"/>
</dbReference>
<organism evidence="2 3">
    <name type="scientific">Penicillium olsonii</name>
    <dbReference type="NCBI Taxonomy" id="99116"/>
    <lineage>
        <taxon>Eukaryota</taxon>
        <taxon>Fungi</taxon>
        <taxon>Dikarya</taxon>
        <taxon>Ascomycota</taxon>
        <taxon>Pezizomycotina</taxon>
        <taxon>Eurotiomycetes</taxon>
        <taxon>Eurotiomycetidae</taxon>
        <taxon>Eurotiales</taxon>
        <taxon>Aspergillaceae</taxon>
        <taxon>Penicillium</taxon>
    </lineage>
</organism>
<dbReference type="InterPro" id="IPR036047">
    <property type="entry name" value="F-box-like_dom_sf"/>
</dbReference>
<dbReference type="PROSITE" id="PS50181">
    <property type="entry name" value="FBOX"/>
    <property type="match status" value="1"/>
</dbReference>
<name>A0A9W4MY80_PENOL</name>
<evidence type="ECO:0000259" key="1">
    <source>
        <dbReference type="PROSITE" id="PS50181"/>
    </source>
</evidence>
<gene>
    <name evidence="2" type="ORF">POLS_LOCUS8094</name>
</gene>
<keyword evidence="3" id="KW-1185">Reference proteome</keyword>
<proteinExistence type="predicted"/>
<accession>A0A9W4MY80</accession>
<sequence length="441" mass="49816">MAPAFNAQATITLERNGTLGVHEGCKGAPHMQTPTGQSEPQRPPLLRIPIEILLSIVDFLSPEDVLCLAFCSVDLWSILEGRRKKFSLVGHKKLPLLRRLEYDALAYFACACCSMLHMYESSRLSPRSSPTETLPCIRDGRWKTPELGFMLFRKDLDPPYELNFLMVQLAMRRFHHGPQTGITCESLNYAQVRSRGGTHQLPVMVSIEARIFPKKWISVRAPQSECSLESVSSPPSASQPWNARFSKIGSDTHQLCLRVQEIDFVLTSFLCPGTVTVNHRFKICYHSQALGVVIPQQLLEHSAHDDEYRKIGGSCPVCHVIFEIGVVTIGEYTALVLTRWFNLGAGLTPEDPRWMAHCDPNYPELPRDDAINPREAFESNGSPHSSNQALLNGNLDYLKYRKAMDRRDVVTWQNADYDSCDLILPHESYNPREVNSRPPTR</sequence>
<dbReference type="AlphaFoldDB" id="A0A9W4MY80"/>
<evidence type="ECO:0000313" key="2">
    <source>
        <dbReference type="EMBL" id="CAG8220590.1"/>
    </source>
</evidence>
<feature type="domain" description="F-box" evidence="1">
    <location>
        <begin position="42"/>
        <end position="89"/>
    </location>
</feature>
<dbReference type="EMBL" id="CAJVOS010000060">
    <property type="protein sequence ID" value="CAG8220590.1"/>
    <property type="molecule type" value="Genomic_DNA"/>
</dbReference>
<protein>
    <recommendedName>
        <fullName evidence="1">F-box domain-containing protein</fullName>
    </recommendedName>
</protein>
<dbReference type="Proteomes" id="UP001153618">
    <property type="component" value="Unassembled WGS sequence"/>
</dbReference>